<sequence>MKLVNPDEDGTTRVETGDVKTWLDDEMNNERREVLWISQTTIEYPCYRTPSADIVTSVKRGIWAMISIFLAYWVLQAPSTFVGVDIVGRFGTFQQWLKYQSTKLA</sequence>
<comment type="caution">
    <text evidence="1">The sequence shown here is derived from an EMBL/GenBank/DDBJ whole genome shotgun (WGS) entry which is preliminary data.</text>
</comment>
<keyword evidence="1" id="KW-0808">Transferase</keyword>
<dbReference type="EMBL" id="BKCJ010004126">
    <property type="protein sequence ID" value="GEU59182.1"/>
    <property type="molecule type" value="Genomic_DNA"/>
</dbReference>
<organism evidence="1">
    <name type="scientific">Tanacetum cinerariifolium</name>
    <name type="common">Dalmatian daisy</name>
    <name type="synonym">Chrysanthemum cinerariifolium</name>
    <dbReference type="NCBI Taxonomy" id="118510"/>
    <lineage>
        <taxon>Eukaryota</taxon>
        <taxon>Viridiplantae</taxon>
        <taxon>Streptophyta</taxon>
        <taxon>Embryophyta</taxon>
        <taxon>Tracheophyta</taxon>
        <taxon>Spermatophyta</taxon>
        <taxon>Magnoliopsida</taxon>
        <taxon>eudicotyledons</taxon>
        <taxon>Gunneridae</taxon>
        <taxon>Pentapetalae</taxon>
        <taxon>asterids</taxon>
        <taxon>campanulids</taxon>
        <taxon>Asterales</taxon>
        <taxon>Asteraceae</taxon>
        <taxon>Asteroideae</taxon>
        <taxon>Anthemideae</taxon>
        <taxon>Anthemidinae</taxon>
        <taxon>Tanacetum</taxon>
    </lineage>
</organism>
<reference evidence="1" key="1">
    <citation type="journal article" date="2019" name="Sci. Rep.">
        <title>Draft genome of Tanacetum cinerariifolium, the natural source of mosquito coil.</title>
        <authorList>
            <person name="Yamashiro T."/>
            <person name="Shiraishi A."/>
            <person name="Satake H."/>
            <person name="Nakayama K."/>
        </authorList>
    </citation>
    <scope>NUCLEOTIDE SEQUENCE</scope>
</reference>
<protein>
    <submittedName>
        <fullName evidence="1">CDP-diacylglycerol--serine O-phosphatidyltransferase 1-like isoform X1</fullName>
    </submittedName>
</protein>
<proteinExistence type="predicted"/>
<dbReference type="GO" id="GO:0016740">
    <property type="term" value="F:transferase activity"/>
    <property type="evidence" value="ECO:0007669"/>
    <property type="project" value="UniProtKB-KW"/>
</dbReference>
<dbReference type="AlphaFoldDB" id="A0A6L2LF03"/>
<name>A0A6L2LF03_TANCI</name>
<evidence type="ECO:0000313" key="1">
    <source>
        <dbReference type="EMBL" id="GEU59182.1"/>
    </source>
</evidence>
<gene>
    <name evidence="1" type="ORF">Tci_031160</name>
</gene>
<accession>A0A6L2LF03</accession>